<dbReference type="EMBL" id="LRGB01001363">
    <property type="protein sequence ID" value="KZS12158.1"/>
    <property type="molecule type" value="Genomic_DNA"/>
</dbReference>
<evidence type="ECO:0000256" key="11">
    <source>
        <dbReference type="ARBA" id="ARBA00023125"/>
    </source>
</evidence>
<evidence type="ECO:0000313" key="21">
    <source>
        <dbReference type="Proteomes" id="UP000076858"/>
    </source>
</evidence>
<sequence>MVNLVLNNVPVEFPFQPYDVQEKFMECVIECLQKGVNGLLESPTGTGKTLCLLCSSLGWLATRKAQIQSGLLATDTGVDLKNQLSNATGLGWGDNTSPGAGAPKIIYASRTHSQLSQVVSELKRSSYRYMKASIIGSRDQLCIHPEVSKEQNNAVKLHMCHARTTTRTCFFHTNLEAKKEEPDFKLDVLDIEDLVTLGKKHSACPYFMTKEIRKGADIIFMPYNYLLDPKVRKIHNIELQGNIIIFDEAHNVEKMCEESSSIELRSLDIALCVDEVTQVMKKFRENSDDGVADFLSPSTPKDFTLDDLCILKAMFLELEKAIDAIPISKPEGDTLPGEFMMELLAKADLSPGKKDIISDLLDRVVQFLTVSSTSPFQRKGSGLQKFADLVKIVFSKTNFTIEHMERVKRSYKVHIKVEQPKTRPKGDSWNTPKIVSKAGRVLSYWCFSPGFGMRDLVEEGARCVILTSGTLSPLNSFAAELQVPFPVTLENPHIIGANQVLVGVVTHGPDGMQLDSSYKNRSNSQYVQSLGRTIRSTAQVVPDGLLVFFPSYPVMKSCQEAWQLTGLWDAINQVKPIFVEPNSKEGFQEAMNGFYSAMSSEDRKGACFMAVCRGKVSEGLDFCDGNGRAVIITGLPYPPSRDPRVLEKQRYLEDNRKTPQFKGLTGQQWYRLEATRAVNQAIGRVIRHKLDYGAILLCDQRFASPDIIQQLSAWVRPRVVNFPKIGPLLRDLGMFFRNADILFPCSAKAVRAPVAVDSNREEAKKTRSTVDSFHHALSSSSSRVTALHSKASSSSAETFQLDLAGYSSTLKPNLAKETSIFDGSQASNNCIDFNDTESLATPMASNANAAVCQPAIKKRKITIVSEAEKAKYDLRRMKVESAEQVSSLGPASCTKSTMEAVKLKKESAAEYLKSAKNLLDPPGYMTLSNMIRGYRSDKNYDLLVSTLKELFLQDPKLRHLFKGFRQFLSREHTKTFAEECSTLNL</sequence>
<protein>
    <recommendedName>
        <fullName evidence="16 17">Regulator of telomere elongation helicase 1 homolog</fullName>
        <ecNumber evidence="17">5.6.2.-</ecNumber>
    </recommendedName>
</protein>
<evidence type="ECO:0000256" key="16">
    <source>
        <dbReference type="ARBA" id="ARBA00073810"/>
    </source>
</evidence>
<keyword evidence="13 17" id="KW-0413">Isomerase</keyword>
<organism evidence="20 21">
    <name type="scientific">Daphnia magna</name>
    <dbReference type="NCBI Taxonomy" id="35525"/>
    <lineage>
        <taxon>Eukaryota</taxon>
        <taxon>Metazoa</taxon>
        <taxon>Ecdysozoa</taxon>
        <taxon>Arthropoda</taxon>
        <taxon>Crustacea</taxon>
        <taxon>Branchiopoda</taxon>
        <taxon>Diplostraca</taxon>
        <taxon>Cladocera</taxon>
        <taxon>Anomopoda</taxon>
        <taxon>Daphniidae</taxon>
        <taxon>Daphnia</taxon>
    </lineage>
</organism>
<dbReference type="GO" id="GO:0070182">
    <property type="term" value="F:DNA polymerase binding"/>
    <property type="evidence" value="ECO:0007669"/>
    <property type="project" value="TreeGrafter"/>
</dbReference>
<dbReference type="InterPro" id="IPR057498">
    <property type="entry name" value="Rtel1_ARCH"/>
</dbReference>
<evidence type="ECO:0000313" key="20">
    <source>
        <dbReference type="EMBL" id="KZS12158.1"/>
    </source>
</evidence>
<dbReference type="EMBL" id="GDIP01225111">
    <property type="protein sequence ID" value="JAI98290.1"/>
    <property type="molecule type" value="Transcribed_RNA"/>
</dbReference>
<evidence type="ECO:0000256" key="10">
    <source>
        <dbReference type="ARBA" id="ARBA00023014"/>
    </source>
</evidence>
<keyword evidence="7 17" id="KW-0347">Helicase</keyword>
<dbReference type="FunFam" id="3.40.50.300:FF:000431">
    <property type="entry name" value="Regulator of telomere elongation helicase 1"/>
    <property type="match status" value="1"/>
</dbReference>
<dbReference type="Gene3D" id="3.40.50.300">
    <property type="entry name" value="P-loop containing nucleotide triphosphate hydrolases"/>
    <property type="match status" value="2"/>
</dbReference>
<dbReference type="CDD" id="cd17970">
    <property type="entry name" value="DEAHc_FancJ"/>
    <property type="match status" value="1"/>
</dbReference>
<dbReference type="PANTHER" id="PTHR11472:SF34">
    <property type="entry name" value="REGULATOR OF TELOMERE ELONGATION HELICASE 1"/>
    <property type="match status" value="1"/>
</dbReference>
<evidence type="ECO:0000259" key="18">
    <source>
        <dbReference type="PROSITE" id="PS51193"/>
    </source>
</evidence>
<dbReference type="GO" id="GO:0010569">
    <property type="term" value="P:regulation of double-strand break repair via homologous recombination"/>
    <property type="evidence" value="ECO:0007669"/>
    <property type="project" value="UniProtKB-UniRule"/>
</dbReference>
<keyword evidence="10 17" id="KW-0411">Iron-sulfur</keyword>
<dbReference type="GO" id="GO:0006310">
    <property type="term" value="P:DNA recombination"/>
    <property type="evidence" value="ECO:0007669"/>
    <property type="project" value="InterPro"/>
</dbReference>
<dbReference type="InterPro" id="IPR006554">
    <property type="entry name" value="Helicase-like_DEXD_c2"/>
</dbReference>
<evidence type="ECO:0000256" key="17">
    <source>
        <dbReference type="HAMAP-Rule" id="MF_03065"/>
    </source>
</evidence>
<reference evidence="19" key="2">
    <citation type="submission" date="2015-10" db="EMBL/GenBank/DDBJ databases">
        <authorList>
            <person name="Gilbert D.G."/>
        </authorList>
    </citation>
    <scope>NUCLEOTIDE SEQUENCE</scope>
</reference>
<dbReference type="Proteomes" id="UP000076858">
    <property type="component" value="Unassembled WGS sequence"/>
</dbReference>
<evidence type="ECO:0000256" key="14">
    <source>
        <dbReference type="ARBA" id="ARBA00023242"/>
    </source>
</evidence>
<evidence type="ECO:0000256" key="7">
    <source>
        <dbReference type="ARBA" id="ARBA00022806"/>
    </source>
</evidence>
<dbReference type="GO" id="GO:1904430">
    <property type="term" value="P:negative regulation of t-circle formation"/>
    <property type="evidence" value="ECO:0007669"/>
    <property type="project" value="TreeGrafter"/>
</dbReference>
<accession>A0A0P5ZJ03</accession>
<feature type="binding site" evidence="17">
    <location>
        <position position="142"/>
    </location>
    <ligand>
        <name>[4Fe-4S] cluster</name>
        <dbReference type="ChEBI" id="CHEBI:49883"/>
    </ligand>
</feature>
<keyword evidence="8 17" id="KW-0067">ATP-binding</keyword>
<dbReference type="SMART" id="SM00487">
    <property type="entry name" value="DEXDc"/>
    <property type="match status" value="1"/>
</dbReference>
<dbReference type="Pfam" id="PF06733">
    <property type="entry name" value="DEAD_2"/>
    <property type="match status" value="1"/>
</dbReference>
<keyword evidence="6 17" id="KW-0378">Hydrolase</keyword>
<dbReference type="Pfam" id="PF23109">
    <property type="entry name" value="ARCH_RTEL1"/>
    <property type="match status" value="1"/>
</dbReference>
<dbReference type="InterPro" id="IPR013020">
    <property type="entry name" value="Rad3/Chl1-like"/>
</dbReference>
<comment type="function">
    <text evidence="17">A probable ATP-dependent DNA helicase implicated in DNA repair and the maintenance of genomic stability. Acts as an anti-recombinase to counteract toxic recombination and limit crossover during meiosis. Regulates meiotic recombination and crossover homeostasis by physically dissociating strand invasion events and thereby promotes noncrossover repair by meiotic synthesis dependent strand annealing (SDSA) as well as disassembly of D loop recombination intermediates.</text>
</comment>
<comment type="similarity">
    <text evidence="17">Belongs to the helicase family. RAD3/XPD subfamily.</text>
</comment>
<keyword evidence="4 17" id="KW-0547">Nucleotide-binding</keyword>
<reference evidence="19" key="1">
    <citation type="submission" date="2015-10" db="EMBL/GenBank/DDBJ databases">
        <title>Daphnia magna gene sets from two clonal populations assembled and annotated with EvidentialGene.</title>
        <authorList>
            <person name="Gilbert D."/>
            <person name="Podicheti R."/>
            <person name="Orsini L."/>
            <person name="Colbourne J."/>
            <person name="Pfrender M."/>
        </authorList>
    </citation>
    <scope>NUCLEOTIDE SEQUENCE</scope>
</reference>
<feature type="binding site" evidence="17">
    <location>
        <position position="169"/>
    </location>
    <ligand>
        <name>[4Fe-4S] cluster</name>
        <dbReference type="ChEBI" id="CHEBI:49883"/>
    </ligand>
</feature>
<dbReference type="InterPro" id="IPR014001">
    <property type="entry name" value="Helicase_ATP-bd"/>
</dbReference>
<dbReference type="GO" id="GO:0006281">
    <property type="term" value="P:DNA repair"/>
    <property type="evidence" value="ECO:0007669"/>
    <property type="project" value="UniProtKB-UniRule"/>
</dbReference>
<dbReference type="Pfam" id="PF13307">
    <property type="entry name" value="Helicase_C_2"/>
    <property type="match status" value="1"/>
</dbReference>
<dbReference type="NCBIfam" id="TIGR00604">
    <property type="entry name" value="rad3"/>
    <property type="match status" value="1"/>
</dbReference>
<evidence type="ECO:0000313" key="19">
    <source>
        <dbReference type="EMBL" id="JAI98290.1"/>
    </source>
</evidence>
<dbReference type="CDD" id="cd18788">
    <property type="entry name" value="SF2_C_XPD"/>
    <property type="match status" value="1"/>
</dbReference>
<dbReference type="SMART" id="SM00491">
    <property type="entry name" value="HELICc2"/>
    <property type="match status" value="1"/>
</dbReference>
<evidence type="ECO:0000256" key="13">
    <source>
        <dbReference type="ARBA" id="ARBA00023235"/>
    </source>
</evidence>
<name>A0A0P5ZJ03_9CRUS</name>
<evidence type="ECO:0000256" key="8">
    <source>
        <dbReference type="ARBA" id="ARBA00022840"/>
    </source>
</evidence>
<dbReference type="GO" id="GO:0045910">
    <property type="term" value="P:negative regulation of DNA recombination"/>
    <property type="evidence" value="ECO:0007669"/>
    <property type="project" value="TreeGrafter"/>
</dbReference>
<dbReference type="PANTHER" id="PTHR11472">
    <property type="entry name" value="DNA REPAIR DEAD HELICASE RAD3/XP-D SUBFAMILY MEMBER"/>
    <property type="match status" value="1"/>
</dbReference>
<proteinExistence type="inferred from homology"/>
<dbReference type="PROSITE" id="PS51193">
    <property type="entry name" value="HELICASE_ATP_BIND_2"/>
    <property type="match status" value="1"/>
</dbReference>
<keyword evidence="5 17" id="KW-0227">DNA damage</keyword>
<reference evidence="20 21" key="3">
    <citation type="submission" date="2016-03" db="EMBL/GenBank/DDBJ databases">
        <title>EvidentialGene: Evidence-directed Construction of Genes on Genomes.</title>
        <authorList>
            <person name="Gilbert D.G."/>
            <person name="Choi J.-H."/>
            <person name="Mockaitis K."/>
            <person name="Colbourne J."/>
            <person name="Pfrender M."/>
        </authorList>
    </citation>
    <scope>NUCLEOTIDE SEQUENCE [LARGE SCALE GENOMIC DNA]</scope>
    <source>
        <strain evidence="20 21">Xinb3</strain>
        <tissue evidence="20">Complete organism</tissue>
    </source>
</reference>
<dbReference type="InterPro" id="IPR030845">
    <property type="entry name" value="RTEL1"/>
</dbReference>
<dbReference type="InterPro" id="IPR006555">
    <property type="entry name" value="ATP-dep_Helicase_C"/>
</dbReference>
<feature type="binding site" evidence="17">
    <location>
        <position position="160"/>
    </location>
    <ligand>
        <name>[4Fe-4S] cluster</name>
        <dbReference type="ChEBI" id="CHEBI:49883"/>
    </ligand>
</feature>
<keyword evidence="11 17" id="KW-0238">DNA-binding</keyword>
<evidence type="ECO:0000256" key="4">
    <source>
        <dbReference type="ARBA" id="ARBA00022741"/>
    </source>
</evidence>
<dbReference type="GO" id="GO:0016818">
    <property type="term" value="F:hydrolase activity, acting on acid anhydrides, in phosphorus-containing anhydrides"/>
    <property type="evidence" value="ECO:0007669"/>
    <property type="project" value="InterPro"/>
</dbReference>
<dbReference type="GO" id="GO:0046872">
    <property type="term" value="F:metal ion binding"/>
    <property type="evidence" value="ECO:0007669"/>
    <property type="project" value="UniProtKB-UniRule"/>
</dbReference>
<dbReference type="GO" id="GO:0005524">
    <property type="term" value="F:ATP binding"/>
    <property type="evidence" value="ECO:0007669"/>
    <property type="project" value="UniProtKB-UniRule"/>
</dbReference>
<dbReference type="HAMAP" id="MF_03065">
    <property type="entry name" value="RTEL1"/>
    <property type="match status" value="1"/>
</dbReference>
<dbReference type="GO" id="GO:0051539">
    <property type="term" value="F:4 iron, 4 sulfur cluster binding"/>
    <property type="evidence" value="ECO:0007669"/>
    <property type="project" value="UniProtKB-UniRule"/>
</dbReference>
<dbReference type="OrthoDB" id="267079at2759"/>
<dbReference type="GO" id="GO:0006260">
    <property type="term" value="P:DNA replication"/>
    <property type="evidence" value="ECO:0007669"/>
    <property type="project" value="InterPro"/>
</dbReference>
<evidence type="ECO:0000256" key="3">
    <source>
        <dbReference type="ARBA" id="ARBA00022723"/>
    </source>
</evidence>
<dbReference type="GO" id="GO:0003677">
    <property type="term" value="F:DNA binding"/>
    <property type="evidence" value="ECO:0007669"/>
    <property type="project" value="UniProtKB-UniRule"/>
</dbReference>
<evidence type="ECO:0000256" key="5">
    <source>
        <dbReference type="ARBA" id="ARBA00022763"/>
    </source>
</evidence>
<keyword evidence="2 17" id="KW-0004">4Fe-4S</keyword>
<keyword evidence="3 17" id="KW-0479">Metal-binding</keyword>
<dbReference type="InterPro" id="IPR014013">
    <property type="entry name" value="Helic_SF1/SF2_ATP-bd_DinG/Rad3"/>
</dbReference>
<keyword evidence="14 17" id="KW-0539">Nucleus</keyword>
<keyword evidence="21" id="KW-1185">Reference proteome</keyword>
<dbReference type="GO" id="GO:0003678">
    <property type="term" value="F:DNA helicase activity"/>
    <property type="evidence" value="ECO:0007669"/>
    <property type="project" value="UniProtKB-UniRule"/>
</dbReference>
<evidence type="ECO:0000256" key="6">
    <source>
        <dbReference type="ARBA" id="ARBA00022801"/>
    </source>
</evidence>
<dbReference type="InterPro" id="IPR027417">
    <property type="entry name" value="P-loop_NTPase"/>
</dbReference>
<comment type="catalytic activity">
    <reaction evidence="15 17">
        <text>ATP + H2O = ADP + phosphate + H(+)</text>
        <dbReference type="Rhea" id="RHEA:13065"/>
        <dbReference type="ChEBI" id="CHEBI:15377"/>
        <dbReference type="ChEBI" id="CHEBI:15378"/>
        <dbReference type="ChEBI" id="CHEBI:30616"/>
        <dbReference type="ChEBI" id="CHEBI:43474"/>
        <dbReference type="ChEBI" id="CHEBI:456216"/>
    </reaction>
</comment>
<dbReference type="Pfam" id="PF23116">
    <property type="entry name" value="HHD_RTEL1"/>
    <property type="match status" value="1"/>
</dbReference>
<dbReference type="SUPFAM" id="SSF52540">
    <property type="entry name" value="P-loop containing nucleoside triphosphate hydrolases"/>
    <property type="match status" value="1"/>
</dbReference>
<feature type="binding site" evidence="17">
    <location>
        <position position="204"/>
    </location>
    <ligand>
        <name>[4Fe-4S] cluster</name>
        <dbReference type="ChEBI" id="CHEBI:49883"/>
    </ligand>
</feature>
<evidence type="ECO:0000256" key="12">
    <source>
        <dbReference type="ARBA" id="ARBA00023204"/>
    </source>
</evidence>
<keyword evidence="9 17" id="KW-0408">Iron</keyword>
<dbReference type="InterPro" id="IPR045028">
    <property type="entry name" value="DinG/Rad3-like"/>
</dbReference>
<evidence type="ECO:0000256" key="15">
    <source>
        <dbReference type="ARBA" id="ARBA00049360"/>
    </source>
</evidence>
<feature type="domain" description="Helicase ATP-binding" evidence="18">
    <location>
        <begin position="7"/>
        <end position="302"/>
    </location>
</feature>
<dbReference type="Gene3D" id="1.20.1160.20">
    <property type="match status" value="1"/>
</dbReference>
<dbReference type="EC" id="5.6.2.-" evidence="17"/>
<dbReference type="SMART" id="SM00488">
    <property type="entry name" value="DEXDc2"/>
    <property type="match status" value="1"/>
</dbReference>
<dbReference type="STRING" id="35525.A0A0P5ZJ03"/>
<dbReference type="AlphaFoldDB" id="A0A0P5ZJ03"/>
<dbReference type="GO" id="GO:0005634">
    <property type="term" value="C:nucleus"/>
    <property type="evidence" value="ECO:0007669"/>
    <property type="project" value="UniProtKB-SubCell"/>
</dbReference>
<dbReference type="GO" id="GO:0090657">
    <property type="term" value="P:telomeric loop disassembly"/>
    <property type="evidence" value="ECO:0007669"/>
    <property type="project" value="TreeGrafter"/>
</dbReference>
<comment type="subcellular location">
    <subcellularLocation>
        <location evidence="1 17">Nucleus</location>
    </subcellularLocation>
</comment>
<evidence type="ECO:0000256" key="1">
    <source>
        <dbReference type="ARBA" id="ARBA00004123"/>
    </source>
</evidence>
<evidence type="ECO:0000256" key="2">
    <source>
        <dbReference type="ARBA" id="ARBA00022485"/>
    </source>
</evidence>
<dbReference type="InterPro" id="IPR010614">
    <property type="entry name" value="RAD3-like_helicase_DEAD"/>
</dbReference>
<evidence type="ECO:0000256" key="9">
    <source>
        <dbReference type="ARBA" id="ARBA00023004"/>
    </source>
</evidence>
<gene>
    <name evidence="20" type="ORF">APZ42_022932</name>
</gene>
<keyword evidence="12 17" id="KW-0234">DNA repair</keyword>